<dbReference type="Proteomes" id="UP001183610">
    <property type="component" value="Unassembled WGS sequence"/>
</dbReference>
<reference evidence="3" key="1">
    <citation type="submission" date="2023-07" db="EMBL/GenBank/DDBJ databases">
        <title>30 novel species of actinomycetes from the DSMZ collection.</title>
        <authorList>
            <person name="Nouioui I."/>
        </authorList>
    </citation>
    <scope>NUCLEOTIDE SEQUENCE [LARGE SCALE GENOMIC DNA]</scope>
    <source>
        <strain evidence="3">DSM 41979</strain>
    </source>
</reference>
<accession>A0ABU2R916</accession>
<dbReference type="Pfam" id="PF04149">
    <property type="entry name" value="DUF397"/>
    <property type="match status" value="1"/>
</dbReference>
<dbReference type="RefSeq" id="WP_009066999.1">
    <property type="nucleotide sequence ID" value="NZ_JAVRET010000116.1"/>
</dbReference>
<evidence type="ECO:0000313" key="2">
    <source>
        <dbReference type="EMBL" id="MDT0413192.1"/>
    </source>
</evidence>
<feature type="domain" description="DUF397" evidence="1">
    <location>
        <begin position="18"/>
        <end position="71"/>
    </location>
</feature>
<evidence type="ECO:0000259" key="1">
    <source>
        <dbReference type="Pfam" id="PF04149"/>
    </source>
</evidence>
<gene>
    <name evidence="2" type="ORF">RM698_29625</name>
</gene>
<proteinExistence type="predicted"/>
<keyword evidence="3" id="KW-1185">Reference proteome</keyword>
<comment type="caution">
    <text evidence="2">The sequence shown here is derived from an EMBL/GenBank/DDBJ whole genome shotgun (WGS) entry which is preliminary data.</text>
</comment>
<organism evidence="2 3">
    <name type="scientific">Streptomyces evansiae</name>
    <dbReference type="NCBI Taxonomy" id="3075535"/>
    <lineage>
        <taxon>Bacteria</taxon>
        <taxon>Bacillati</taxon>
        <taxon>Actinomycetota</taxon>
        <taxon>Actinomycetes</taxon>
        <taxon>Kitasatosporales</taxon>
        <taxon>Streptomycetaceae</taxon>
        <taxon>Streptomyces</taxon>
    </lineage>
</organism>
<protein>
    <submittedName>
        <fullName evidence="2">DUF397 domain-containing protein</fullName>
    </submittedName>
</protein>
<name>A0ABU2R916_9ACTN</name>
<sequence length="75" mass="7759">MSTTDSHSSAVAGLGLISWRKSSYSGNGSQCVEFADVRSRHAAVALRDSKNVSGPALLVSPAAFTSFLTDLTGRG</sequence>
<dbReference type="InterPro" id="IPR007278">
    <property type="entry name" value="DUF397"/>
</dbReference>
<evidence type="ECO:0000313" key="3">
    <source>
        <dbReference type="Proteomes" id="UP001183610"/>
    </source>
</evidence>
<dbReference type="EMBL" id="JAVRET010000116">
    <property type="protein sequence ID" value="MDT0413192.1"/>
    <property type="molecule type" value="Genomic_DNA"/>
</dbReference>